<feature type="compositionally biased region" description="Acidic residues" evidence="1">
    <location>
        <begin position="345"/>
        <end position="361"/>
    </location>
</feature>
<feature type="region of interest" description="Disordered" evidence="1">
    <location>
        <begin position="120"/>
        <end position="408"/>
    </location>
</feature>
<feature type="compositionally biased region" description="Acidic residues" evidence="1">
    <location>
        <begin position="255"/>
        <end position="312"/>
    </location>
</feature>
<evidence type="ECO:0000313" key="4">
    <source>
        <dbReference type="Proteomes" id="UP001596201"/>
    </source>
</evidence>
<comment type="caution">
    <text evidence="3">The sequence shown here is derived from an EMBL/GenBank/DDBJ whole genome shotgun (WGS) entry which is preliminary data.</text>
</comment>
<feature type="transmembrane region" description="Helical" evidence="2">
    <location>
        <begin position="40"/>
        <end position="58"/>
    </location>
</feature>
<keyword evidence="4" id="KW-1185">Reference proteome</keyword>
<evidence type="ECO:0000256" key="2">
    <source>
        <dbReference type="SAM" id="Phobius"/>
    </source>
</evidence>
<dbReference type="AlphaFoldDB" id="A0ABD5RD45"/>
<protein>
    <submittedName>
        <fullName evidence="3">Uncharacterized protein</fullName>
    </submittedName>
</protein>
<keyword evidence="2" id="KW-0472">Membrane</keyword>
<gene>
    <name evidence="3" type="ORF">ACFPJ5_12365</name>
</gene>
<feature type="transmembrane region" description="Helical" evidence="2">
    <location>
        <begin position="9"/>
        <end position="28"/>
    </location>
</feature>
<sequence>MARLRARTYAYLIGIGTPILLAGVLWWFRRQGGQAAPSDQLFALVIGAAMLGTAGILLKRSLPTLGASLALLVLGFPQEVLGMVILPSGGLYLIAAFIVGLTDIGDMVGEGIEAGREGMEESGMNAPEMPSAFQDATDGGETETADTPENARPEAASLDPPEQSVPDAEAPDGPEQPVDAADVDPITTEDGVDATEDEVAAEDETDSTATETDTDETVPDPEDVVEEHGPHHAPEVQVDQTRVHADDPSVGQIGGDDEVTDSEDVDETTDDEDVDETTDDEDVDETTDDEDVDETTDDEDVDETTDDEDSPGDVESREPTGDRGTRAERPDPDEARDWGGHSEASADEAAPDADEMDDPATEDPTAATGASDEQREDGEPPGEDADADSESAPDDGDETPAEDRERSS</sequence>
<name>A0ABD5RD45_9EURY</name>
<feature type="transmembrane region" description="Helical" evidence="2">
    <location>
        <begin position="65"/>
        <end position="85"/>
    </location>
</feature>
<accession>A0ABD5RD45</accession>
<keyword evidence="2" id="KW-1133">Transmembrane helix</keyword>
<feature type="compositionally biased region" description="Basic and acidic residues" evidence="1">
    <location>
        <begin position="314"/>
        <end position="340"/>
    </location>
</feature>
<dbReference type="Proteomes" id="UP001596201">
    <property type="component" value="Unassembled WGS sequence"/>
</dbReference>
<keyword evidence="2" id="KW-0812">Transmembrane</keyword>
<evidence type="ECO:0000256" key="1">
    <source>
        <dbReference type="SAM" id="MobiDB-lite"/>
    </source>
</evidence>
<dbReference type="RefSeq" id="WP_380699879.1">
    <property type="nucleotide sequence ID" value="NZ_JBHSKX010000002.1"/>
</dbReference>
<feature type="compositionally biased region" description="Acidic residues" evidence="1">
    <location>
        <begin position="374"/>
        <end position="400"/>
    </location>
</feature>
<proteinExistence type="predicted"/>
<reference evidence="3 4" key="1">
    <citation type="journal article" date="2019" name="Int. J. Syst. Evol. Microbiol.">
        <title>The Global Catalogue of Microorganisms (GCM) 10K type strain sequencing project: providing services to taxonomists for standard genome sequencing and annotation.</title>
        <authorList>
            <consortium name="The Broad Institute Genomics Platform"/>
            <consortium name="The Broad Institute Genome Sequencing Center for Infectious Disease"/>
            <person name="Wu L."/>
            <person name="Ma J."/>
        </authorList>
    </citation>
    <scope>NUCLEOTIDE SEQUENCE [LARGE SCALE GENOMIC DNA]</scope>
    <source>
        <strain evidence="3 4">CGMCC 1.12237</strain>
    </source>
</reference>
<feature type="compositionally biased region" description="Acidic residues" evidence="1">
    <location>
        <begin position="190"/>
        <end position="225"/>
    </location>
</feature>
<organism evidence="3 4">
    <name type="scientific">Salinirubrum litoreum</name>
    <dbReference type="NCBI Taxonomy" id="1126234"/>
    <lineage>
        <taxon>Archaea</taxon>
        <taxon>Methanobacteriati</taxon>
        <taxon>Methanobacteriota</taxon>
        <taxon>Stenosarchaea group</taxon>
        <taxon>Halobacteria</taxon>
        <taxon>Halobacteriales</taxon>
        <taxon>Haloferacaceae</taxon>
        <taxon>Salinirubrum</taxon>
    </lineage>
</organism>
<evidence type="ECO:0000313" key="3">
    <source>
        <dbReference type="EMBL" id="MFC5367728.1"/>
    </source>
</evidence>
<dbReference type="EMBL" id="JBHSKX010000002">
    <property type="protein sequence ID" value="MFC5367728.1"/>
    <property type="molecule type" value="Genomic_DNA"/>
</dbReference>